<protein>
    <recommendedName>
        <fullName evidence="7">Beta-mannosidase</fullName>
        <ecNumber evidence="6">3.2.1.25</ecNumber>
    </recommendedName>
    <alternativeName>
        <fullName evidence="14">Lysosomal beta A mannosidase</fullName>
    </alternativeName>
    <alternativeName>
        <fullName evidence="15">Mannanase</fullName>
    </alternativeName>
</protein>
<comment type="subunit">
    <text evidence="5">Monomer.</text>
</comment>
<comment type="caution">
    <text evidence="21">The sequence shown here is derived from an EMBL/GenBank/DDBJ whole genome shotgun (WGS) entry which is preliminary data.</text>
</comment>
<dbReference type="Gene3D" id="2.60.120.260">
    <property type="entry name" value="Galactose-binding domain-like"/>
    <property type="match status" value="1"/>
</dbReference>
<gene>
    <name evidence="21" type="ORF">DGYR_LOCUS13051</name>
</gene>
<evidence type="ECO:0000256" key="3">
    <source>
        <dbReference type="ARBA" id="ARBA00004371"/>
    </source>
</evidence>
<dbReference type="EC" id="3.2.1.25" evidence="6"/>
<dbReference type="Pfam" id="PF17753">
    <property type="entry name" value="Ig_mannosidase"/>
    <property type="match status" value="1"/>
</dbReference>
<evidence type="ECO:0000256" key="1">
    <source>
        <dbReference type="ARBA" id="ARBA00000829"/>
    </source>
</evidence>
<dbReference type="FunFam" id="3.20.20.80:FF:000035">
    <property type="entry name" value="Mannosidase beta"/>
    <property type="match status" value="1"/>
</dbReference>
<dbReference type="InterPro" id="IPR036156">
    <property type="entry name" value="Beta-gal/glucu_dom_sf"/>
</dbReference>
<evidence type="ECO:0000259" key="18">
    <source>
        <dbReference type="Pfam" id="PF02836"/>
    </source>
</evidence>
<dbReference type="GO" id="GO:0004567">
    <property type="term" value="F:beta-mannosidase activity"/>
    <property type="evidence" value="ECO:0007669"/>
    <property type="project" value="UniProtKB-EC"/>
</dbReference>
<dbReference type="InterPro" id="IPR041625">
    <property type="entry name" value="Beta-mannosidase_Ig"/>
</dbReference>
<dbReference type="GO" id="GO:0005764">
    <property type="term" value="C:lysosome"/>
    <property type="evidence" value="ECO:0007669"/>
    <property type="project" value="UniProtKB-SubCell"/>
</dbReference>
<evidence type="ECO:0000256" key="9">
    <source>
        <dbReference type="ARBA" id="ARBA00022801"/>
    </source>
</evidence>
<evidence type="ECO:0000256" key="11">
    <source>
        <dbReference type="ARBA" id="ARBA00023180"/>
    </source>
</evidence>
<dbReference type="Proteomes" id="UP000549394">
    <property type="component" value="Unassembled WGS sequence"/>
</dbReference>
<evidence type="ECO:0000256" key="6">
    <source>
        <dbReference type="ARBA" id="ARBA00012754"/>
    </source>
</evidence>
<dbReference type="GO" id="GO:0005975">
    <property type="term" value="P:carbohydrate metabolic process"/>
    <property type="evidence" value="ECO:0007669"/>
    <property type="project" value="InterPro"/>
</dbReference>
<dbReference type="Pfam" id="PF22666">
    <property type="entry name" value="Glyco_hydro_2_N2"/>
    <property type="match status" value="1"/>
</dbReference>
<dbReference type="Pfam" id="PF00703">
    <property type="entry name" value="Glyco_hydro_2"/>
    <property type="match status" value="1"/>
</dbReference>
<feature type="domain" description="Beta-mannosidase-like galactose-binding" evidence="20">
    <location>
        <begin position="25"/>
        <end position="206"/>
    </location>
</feature>
<evidence type="ECO:0000256" key="4">
    <source>
        <dbReference type="ARBA" id="ARBA00007401"/>
    </source>
</evidence>
<dbReference type="InterPro" id="IPR050887">
    <property type="entry name" value="Beta-mannosidase_GH2"/>
</dbReference>
<organism evidence="21 22">
    <name type="scientific">Dimorphilus gyrociliatus</name>
    <dbReference type="NCBI Taxonomy" id="2664684"/>
    <lineage>
        <taxon>Eukaryota</taxon>
        <taxon>Metazoa</taxon>
        <taxon>Spiralia</taxon>
        <taxon>Lophotrochozoa</taxon>
        <taxon>Annelida</taxon>
        <taxon>Polychaeta</taxon>
        <taxon>Polychaeta incertae sedis</taxon>
        <taxon>Dinophilidae</taxon>
        <taxon>Dimorphilus</taxon>
    </lineage>
</organism>
<evidence type="ECO:0000256" key="16">
    <source>
        <dbReference type="SAM" id="SignalP"/>
    </source>
</evidence>
<dbReference type="InterPro" id="IPR017853">
    <property type="entry name" value="GH"/>
</dbReference>
<feature type="domain" description="Glycoside hydrolase family 2 immunoglobulin-like beta-sandwich" evidence="17">
    <location>
        <begin position="261"/>
        <end position="320"/>
    </location>
</feature>
<keyword evidence="12" id="KW-0458">Lysosome</keyword>
<feature type="domain" description="Beta-mannosidase Ig-fold" evidence="19">
    <location>
        <begin position="815"/>
        <end position="891"/>
    </location>
</feature>
<dbReference type="FunFam" id="2.60.120.260:FF:000060">
    <property type="entry name" value="Probable beta-mannosidase"/>
    <property type="match status" value="1"/>
</dbReference>
<evidence type="ECO:0000256" key="13">
    <source>
        <dbReference type="ARBA" id="ARBA00023295"/>
    </source>
</evidence>
<evidence type="ECO:0000256" key="15">
    <source>
        <dbReference type="ARBA" id="ARBA00033445"/>
    </source>
</evidence>
<dbReference type="SUPFAM" id="SSF49303">
    <property type="entry name" value="beta-Galactosidase/glucuronidase domain"/>
    <property type="match status" value="1"/>
</dbReference>
<evidence type="ECO:0000256" key="8">
    <source>
        <dbReference type="ARBA" id="ARBA00022729"/>
    </source>
</evidence>
<dbReference type="SUPFAM" id="SSF49785">
    <property type="entry name" value="Galactose-binding domain-like"/>
    <property type="match status" value="1"/>
</dbReference>
<dbReference type="AlphaFoldDB" id="A0A7I8WC31"/>
<feature type="domain" description="Glycoside hydrolase family 2 catalytic" evidence="18">
    <location>
        <begin position="340"/>
        <end position="486"/>
    </location>
</feature>
<keyword evidence="10" id="KW-1015">Disulfide bond</keyword>
<reference evidence="21 22" key="1">
    <citation type="submission" date="2020-08" db="EMBL/GenBank/DDBJ databases">
        <authorList>
            <person name="Hejnol A."/>
        </authorList>
    </citation>
    <scope>NUCLEOTIDE SEQUENCE [LARGE SCALE GENOMIC DNA]</scope>
</reference>
<comment type="subcellular location">
    <subcellularLocation>
        <location evidence="3">Lysosome</location>
    </subcellularLocation>
</comment>
<sequence>MKFFIIFLVILEINSEKYIPLDGLWSLRSNSKNLTNIPATVPGNVYTDLRAHGILKKPLYYRDNDQKYRWVSRVDDWTYTRNFTVSQDDIKHGKIELVFEGLDTIAQIYINKIMIYEATNMFRLYSFNIKSLLKASLNSITVKFSSPIKYSAAKASQYKKRFSYDVPPKCPPTVQNGECNFNFIRKRASSFSWDWGPAFPGVGIWKSVYLRLYSSATLTQIVAYPVKDAKLGWFVKGSLYFNVVLAQKGKLTLSIANVIKVSNDVVLFADEHKYDFSMHVIRPIKLWWPNGYGKQNLYNLTIKFTTSDESTEKTVEIGFRTIELIRNPIGNDKKGDYFYFKINNLPIYIKGSNWIPADSFPNEISVAKLELLLKSAKLTGMNALRVWGGGIYESDKFYQLTNQYGIMIWQDLMFACSMYPKDEEFLVNVAREIDYQVLRLSNHPSITVWSFNNENEAALRENWYNTSNNYRQYYEDYIKLYIKTIKGIVEKDSTRPSTPSSPSNGLLTEKQNWVANNPQDPLYGDVHYYNYIGDSWNWTIYPIPRFLSEFGLQSWPSSYTMNTAFDKSDWFINSSVASNRQHHPNGTKELNAQIQSHFKDLPKSKDPKKYFEDFMFLTQINQAEGIRTEAELMRRMQNFFNSKGQGHTMGTLYWQLNDIWQAPTWSSIDYLGKWKMLQYFARRFYSNPTLSSYIDNDVIKLHFLQDILPNNDTNDNNLRFRSLLNLEPGNYVKKSLLVLKVIVFKWSSLNPIASQKFNIQRPIYSSAEIYQQNIRQLLQMANASKSELFLVFEATSDNIILYNWIPLAYYKDINLPKPKIQIKDLTKKTATKFTIELSTDNIAAYVWLEVYECQGYFSENGFLMYRREYQVEFYSWKECNNLNDITVKTLNHLYN</sequence>
<evidence type="ECO:0000256" key="7">
    <source>
        <dbReference type="ARBA" id="ARBA00015707"/>
    </source>
</evidence>
<evidence type="ECO:0000259" key="20">
    <source>
        <dbReference type="Pfam" id="PF22666"/>
    </source>
</evidence>
<keyword evidence="8 16" id="KW-0732">Signal</keyword>
<keyword evidence="13" id="KW-0326">Glycosidase</keyword>
<dbReference type="Gene3D" id="3.20.20.80">
    <property type="entry name" value="Glycosidases"/>
    <property type="match status" value="1"/>
</dbReference>
<dbReference type="Pfam" id="PF02836">
    <property type="entry name" value="Glyco_hydro_2_C"/>
    <property type="match status" value="1"/>
</dbReference>
<evidence type="ECO:0000313" key="21">
    <source>
        <dbReference type="EMBL" id="CAD5125713.1"/>
    </source>
</evidence>
<keyword evidence="22" id="KW-1185">Reference proteome</keyword>
<keyword evidence="9" id="KW-0378">Hydrolase</keyword>
<evidence type="ECO:0000259" key="17">
    <source>
        <dbReference type="Pfam" id="PF00703"/>
    </source>
</evidence>
<dbReference type="PANTHER" id="PTHR43730">
    <property type="entry name" value="BETA-MANNOSIDASE"/>
    <property type="match status" value="1"/>
</dbReference>
<dbReference type="InterPro" id="IPR008979">
    <property type="entry name" value="Galactose-bd-like_sf"/>
</dbReference>
<dbReference type="SUPFAM" id="SSF51445">
    <property type="entry name" value="(Trans)glycosidases"/>
    <property type="match status" value="1"/>
</dbReference>
<evidence type="ECO:0000313" key="22">
    <source>
        <dbReference type="Proteomes" id="UP000549394"/>
    </source>
</evidence>
<dbReference type="InterPro" id="IPR006102">
    <property type="entry name" value="Ig-like_GH2"/>
</dbReference>
<accession>A0A7I8WC31</accession>
<proteinExistence type="inferred from homology"/>
<evidence type="ECO:0000256" key="12">
    <source>
        <dbReference type="ARBA" id="ARBA00023228"/>
    </source>
</evidence>
<keyword evidence="11" id="KW-0325">Glycoprotein</keyword>
<dbReference type="InterPro" id="IPR013783">
    <property type="entry name" value="Ig-like_fold"/>
</dbReference>
<dbReference type="OrthoDB" id="2866996at2759"/>
<feature type="signal peptide" evidence="16">
    <location>
        <begin position="1"/>
        <end position="15"/>
    </location>
</feature>
<evidence type="ECO:0000256" key="2">
    <source>
        <dbReference type="ARBA" id="ARBA00003150"/>
    </source>
</evidence>
<dbReference type="GO" id="GO:0006516">
    <property type="term" value="P:glycoprotein catabolic process"/>
    <property type="evidence" value="ECO:0007669"/>
    <property type="project" value="TreeGrafter"/>
</dbReference>
<dbReference type="PANTHER" id="PTHR43730:SF1">
    <property type="entry name" value="BETA-MANNOSIDASE"/>
    <property type="match status" value="1"/>
</dbReference>
<evidence type="ECO:0000256" key="14">
    <source>
        <dbReference type="ARBA" id="ARBA00032581"/>
    </source>
</evidence>
<comment type="similarity">
    <text evidence="4">Belongs to the glycosyl hydrolase 2 family.</text>
</comment>
<dbReference type="InterPro" id="IPR054593">
    <property type="entry name" value="Beta-mannosidase-like_N2"/>
</dbReference>
<feature type="chain" id="PRO_5029784314" description="Beta-mannosidase" evidence="16">
    <location>
        <begin position="16"/>
        <end position="895"/>
    </location>
</feature>
<comment type="catalytic activity">
    <reaction evidence="1">
        <text>Hydrolysis of terminal, non-reducing beta-D-mannose residues in beta-D-mannosides.</text>
        <dbReference type="EC" id="3.2.1.25"/>
    </reaction>
</comment>
<evidence type="ECO:0000256" key="5">
    <source>
        <dbReference type="ARBA" id="ARBA00011245"/>
    </source>
</evidence>
<dbReference type="EMBL" id="CAJFCJ010000028">
    <property type="protein sequence ID" value="CAD5125713.1"/>
    <property type="molecule type" value="Genomic_DNA"/>
</dbReference>
<dbReference type="Gene3D" id="2.60.40.10">
    <property type="entry name" value="Immunoglobulins"/>
    <property type="match status" value="2"/>
</dbReference>
<dbReference type="InterPro" id="IPR006103">
    <property type="entry name" value="Glyco_hydro_2_cat"/>
</dbReference>
<evidence type="ECO:0000259" key="19">
    <source>
        <dbReference type="Pfam" id="PF17753"/>
    </source>
</evidence>
<evidence type="ECO:0000256" key="10">
    <source>
        <dbReference type="ARBA" id="ARBA00023157"/>
    </source>
</evidence>
<comment type="function">
    <text evidence="2">Exoglycosidase that cleaves the single beta-linked mannose residue from the non-reducing end of all N-linked glycoprotein oligosaccharides.</text>
</comment>
<name>A0A7I8WC31_9ANNE</name>